<comment type="caution">
    <text evidence="1">The sequence shown here is derived from an EMBL/GenBank/DDBJ whole genome shotgun (WGS) entry which is preliminary data.</text>
</comment>
<proteinExistence type="predicted"/>
<gene>
    <name evidence="1" type="ORF">IAI61_03485</name>
</gene>
<keyword evidence="2" id="KW-1185">Reference proteome</keyword>
<protein>
    <submittedName>
        <fullName evidence="1">Uncharacterized protein</fullName>
    </submittedName>
</protein>
<dbReference type="RefSeq" id="WP_207415459.1">
    <property type="nucleotide sequence ID" value="NZ_CP061179.1"/>
</dbReference>
<accession>A0ABS3KM86</accession>
<reference evidence="1 2" key="1">
    <citation type="submission" date="2020-09" db="EMBL/GenBank/DDBJ databases">
        <title>Roseomonas.</title>
        <authorList>
            <person name="Zhu W."/>
        </authorList>
    </citation>
    <scope>NUCLEOTIDE SEQUENCE [LARGE SCALE GENOMIC DNA]</scope>
    <source>
        <strain evidence="1 2">573</strain>
    </source>
</reference>
<dbReference type="EMBL" id="JACTNG010000001">
    <property type="protein sequence ID" value="MBO1078080.1"/>
    <property type="molecule type" value="Genomic_DNA"/>
</dbReference>
<evidence type="ECO:0000313" key="2">
    <source>
        <dbReference type="Proteomes" id="UP001518989"/>
    </source>
</evidence>
<name>A0ABS3KM86_9PROT</name>
<evidence type="ECO:0000313" key="1">
    <source>
        <dbReference type="EMBL" id="MBO1078080.1"/>
    </source>
</evidence>
<organism evidence="1 2">
    <name type="scientific">Roseomonas haemaphysalidis</name>
    <dbReference type="NCBI Taxonomy" id="2768162"/>
    <lineage>
        <taxon>Bacteria</taxon>
        <taxon>Pseudomonadati</taxon>
        <taxon>Pseudomonadota</taxon>
        <taxon>Alphaproteobacteria</taxon>
        <taxon>Acetobacterales</taxon>
        <taxon>Roseomonadaceae</taxon>
        <taxon>Roseomonas</taxon>
    </lineage>
</organism>
<sequence>MTDADGRIMANLGPARLANHASLGRDGIVNAVYKSGTGRNQDGDTMLRIAPRRWSHRSRR</sequence>
<dbReference type="Proteomes" id="UP001518989">
    <property type="component" value="Unassembled WGS sequence"/>
</dbReference>